<proteinExistence type="predicted"/>
<dbReference type="Gene3D" id="3.10.20.90">
    <property type="entry name" value="Phosphatidylinositol 3-kinase Catalytic Subunit, Chain A, domain 1"/>
    <property type="match status" value="1"/>
</dbReference>
<dbReference type="VEuPathDB" id="FungiDB:AMAG_01823"/>
<dbReference type="AlphaFoldDB" id="A0A0L0S039"/>
<feature type="domain" description="WLM" evidence="3">
    <location>
        <begin position="114"/>
        <end position="297"/>
    </location>
</feature>
<dbReference type="OMA" id="KASQCME"/>
<dbReference type="PANTHER" id="PTHR47795">
    <property type="entry name" value="UBIQUITIN AND WLM DOMAIN-CONTAINING METALLOPROTEASE SPCC1442.07C"/>
    <property type="match status" value="1"/>
</dbReference>
<dbReference type="PROSITE" id="PS51397">
    <property type="entry name" value="WLM"/>
    <property type="match status" value="1"/>
</dbReference>
<dbReference type="PROSITE" id="PS50053">
    <property type="entry name" value="UBIQUITIN_2"/>
    <property type="match status" value="1"/>
</dbReference>
<sequence length="318" mass="34768">MATIAVTFQKLAPFTLTDVDPAAMTVGELKDQLEAWSHVPVSGQKLLFKGKSLADASRPLAEFGLPAAGTAKLLLMGSTSEAIAQVQRQKAPVPYKPVSLYGQSSPPRGHVRHVSSVDDEIGFDAIDVLPLPMADRARALLDKLRNDVGIRGIMKQYKWRVGKLIELSPTEHTILGYNRNKGQVIALRLRTDDFEGFRHYDSVRKVLLHELAHMVWSEHDDNFHALNRQLNKDVVELDWTLRGNRLLAAAGTTSVFGDTDDATDGAYVGGAFRLGGSTSSDLTPAERAARAALSRLTKAEEDEQDRGCGGARSTQDRV</sequence>
<dbReference type="GO" id="GO:0070628">
    <property type="term" value="F:proteasome binding"/>
    <property type="evidence" value="ECO:0007669"/>
    <property type="project" value="TreeGrafter"/>
</dbReference>
<evidence type="ECO:0000259" key="2">
    <source>
        <dbReference type="PROSITE" id="PS50053"/>
    </source>
</evidence>
<evidence type="ECO:0000313" key="4">
    <source>
        <dbReference type="EMBL" id="KNE55977.1"/>
    </source>
</evidence>
<dbReference type="InterPro" id="IPR000626">
    <property type="entry name" value="Ubiquitin-like_dom"/>
</dbReference>
<dbReference type="STRING" id="578462.A0A0L0S039"/>
<dbReference type="PROSITE" id="PS00299">
    <property type="entry name" value="UBIQUITIN_1"/>
    <property type="match status" value="1"/>
</dbReference>
<dbReference type="PANTHER" id="PTHR47795:SF1">
    <property type="entry name" value="DNA-DEPENDENT METALLOPROTEASE WSS1 HOMOLOG 2"/>
    <property type="match status" value="1"/>
</dbReference>
<dbReference type="OrthoDB" id="49605at2759"/>
<evidence type="ECO:0000259" key="3">
    <source>
        <dbReference type="PROSITE" id="PS51397"/>
    </source>
</evidence>
<dbReference type="SUPFAM" id="SSF54236">
    <property type="entry name" value="Ubiquitin-like"/>
    <property type="match status" value="1"/>
</dbReference>
<dbReference type="Pfam" id="PF00240">
    <property type="entry name" value="ubiquitin"/>
    <property type="match status" value="1"/>
</dbReference>
<feature type="domain" description="Ubiquitin-like" evidence="2">
    <location>
        <begin position="25"/>
        <end position="75"/>
    </location>
</feature>
<reference evidence="4 5" key="1">
    <citation type="submission" date="2009-11" db="EMBL/GenBank/DDBJ databases">
        <title>Annotation of Allomyces macrogynus ATCC 38327.</title>
        <authorList>
            <consortium name="The Broad Institute Genome Sequencing Platform"/>
            <person name="Russ C."/>
            <person name="Cuomo C."/>
            <person name="Burger G."/>
            <person name="Gray M.W."/>
            <person name="Holland P.W.H."/>
            <person name="King N."/>
            <person name="Lang F.B.F."/>
            <person name="Roger A.J."/>
            <person name="Ruiz-Trillo I."/>
            <person name="Young S.K."/>
            <person name="Zeng Q."/>
            <person name="Gargeya S."/>
            <person name="Fitzgerald M."/>
            <person name="Haas B."/>
            <person name="Abouelleil A."/>
            <person name="Alvarado L."/>
            <person name="Arachchi H.M."/>
            <person name="Berlin A."/>
            <person name="Chapman S.B."/>
            <person name="Gearin G."/>
            <person name="Goldberg J."/>
            <person name="Griggs A."/>
            <person name="Gujja S."/>
            <person name="Hansen M."/>
            <person name="Heiman D."/>
            <person name="Howarth C."/>
            <person name="Larimer J."/>
            <person name="Lui A."/>
            <person name="MacDonald P.J.P."/>
            <person name="McCowen C."/>
            <person name="Montmayeur A."/>
            <person name="Murphy C."/>
            <person name="Neiman D."/>
            <person name="Pearson M."/>
            <person name="Priest M."/>
            <person name="Roberts A."/>
            <person name="Saif S."/>
            <person name="Shea T."/>
            <person name="Sisk P."/>
            <person name="Stolte C."/>
            <person name="Sykes S."/>
            <person name="Wortman J."/>
            <person name="Nusbaum C."/>
            <person name="Birren B."/>
        </authorList>
    </citation>
    <scope>NUCLEOTIDE SEQUENCE [LARGE SCALE GENOMIC DNA]</scope>
    <source>
        <strain evidence="4 5">ATCC 38327</strain>
    </source>
</reference>
<dbReference type="InterPro" id="IPR013536">
    <property type="entry name" value="WLM_dom"/>
</dbReference>
<feature type="region of interest" description="Disordered" evidence="1">
    <location>
        <begin position="295"/>
        <end position="318"/>
    </location>
</feature>
<dbReference type="InterPro" id="IPR029071">
    <property type="entry name" value="Ubiquitin-like_domsf"/>
</dbReference>
<protein>
    <recommendedName>
        <fullName evidence="6">WLM domain-containing protein</fullName>
    </recommendedName>
</protein>
<evidence type="ECO:0008006" key="6">
    <source>
        <dbReference type="Google" id="ProtNLM"/>
    </source>
</evidence>
<gene>
    <name evidence="4" type="ORF">AMAG_01823</name>
</gene>
<dbReference type="EMBL" id="GG745329">
    <property type="protein sequence ID" value="KNE55977.1"/>
    <property type="molecule type" value="Genomic_DNA"/>
</dbReference>
<keyword evidence="5" id="KW-1185">Reference proteome</keyword>
<dbReference type="Proteomes" id="UP000054350">
    <property type="component" value="Unassembled WGS sequence"/>
</dbReference>
<dbReference type="InterPro" id="IPR019954">
    <property type="entry name" value="Ubiquitin_CS"/>
</dbReference>
<dbReference type="eggNOG" id="KOG4842">
    <property type="taxonomic scope" value="Eukaryota"/>
</dbReference>
<evidence type="ECO:0000313" key="5">
    <source>
        <dbReference type="Proteomes" id="UP000054350"/>
    </source>
</evidence>
<accession>A0A0L0S039</accession>
<reference evidence="5" key="2">
    <citation type="submission" date="2009-11" db="EMBL/GenBank/DDBJ databases">
        <title>The Genome Sequence of Allomyces macrogynus strain ATCC 38327.</title>
        <authorList>
            <consortium name="The Broad Institute Genome Sequencing Platform"/>
            <person name="Russ C."/>
            <person name="Cuomo C."/>
            <person name="Shea T."/>
            <person name="Young S.K."/>
            <person name="Zeng Q."/>
            <person name="Koehrsen M."/>
            <person name="Haas B."/>
            <person name="Borodovsky M."/>
            <person name="Guigo R."/>
            <person name="Alvarado L."/>
            <person name="Berlin A."/>
            <person name="Borenstein D."/>
            <person name="Chen Z."/>
            <person name="Engels R."/>
            <person name="Freedman E."/>
            <person name="Gellesch M."/>
            <person name="Goldberg J."/>
            <person name="Griggs A."/>
            <person name="Gujja S."/>
            <person name="Heiman D."/>
            <person name="Hepburn T."/>
            <person name="Howarth C."/>
            <person name="Jen D."/>
            <person name="Larson L."/>
            <person name="Lewis B."/>
            <person name="Mehta T."/>
            <person name="Park D."/>
            <person name="Pearson M."/>
            <person name="Roberts A."/>
            <person name="Saif S."/>
            <person name="Shenoy N."/>
            <person name="Sisk P."/>
            <person name="Stolte C."/>
            <person name="Sykes S."/>
            <person name="Walk T."/>
            <person name="White J."/>
            <person name="Yandava C."/>
            <person name="Burger G."/>
            <person name="Gray M.W."/>
            <person name="Holland P.W.H."/>
            <person name="King N."/>
            <person name="Lang F.B.F."/>
            <person name="Roger A.J."/>
            <person name="Ruiz-Trillo I."/>
            <person name="Lander E."/>
            <person name="Nusbaum C."/>
        </authorList>
    </citation>
    <scope>NUCLEOTIDE SEQUENCE [LARGE SCALE GENOMIC DNA]</scope>
    <source>
        <strain evidence="5">ATCC 38327</strain>
    </source>
</reference>
<organism evidence="4 5">
    <name type="scientific">Allomyces macrogynus (strain ATCC 38327)</name>
    <name type="common">Allomyces javanicus var. macrogynus</name>
    <dbReference type="NCBI Taxonomy" id="578462"/>
    <lineage>
        <taxon>Eukaryota</taxon>
        <taxon>Fungi</taxon>
        <taxon>Fungi incertae sedis</taxon>
        <taxon>Blastocladiomycota</taxon>
        <taxon>Blastocladiomycetes</taxon>
        <taxon>Blastocladiales</taxon>
        <taxon>Blastocladiaceae</taxon>
        <taxon>Allomyces</taxon>
    </lineage>
</organism>
<name>A0A0L0S039_ALLM3</name>
<evidence type="ECO:0000256" key="1">
    <source>
        <dbReference type="SAM" id="MobiDB-lite"/>
    </source>
</evidence>
<dbReference type="Pfam" id="PF08325">
    <property type="entry name" value="WLM"/>
    <property type="match status" value="1"/>
</dbReference>